<dbReference type="Proteomes" id="UP001418222">
    <property type="component" value="Unassembled WGS sequence"/>
</dbReference>
<proteinExistence type="predicted"/>
<dbReference type="InterPro" id="IPR003892">
    <property type="entry name" value="CUE"/>
</dbReference>
<feature type="compositionally biased region" description="Basic residues" evidence="1">
    <location>
        <begin position="795"/>
        <end position="815"/>
    </location>
</feature>
<reference evidence="3 4" key="1">
    <citation type="journal article" date="2022" name="Nat. Plants">
        <title>Genomes of leafy and leafless Platanthera orchids illuminate the evolution of mycoheterotrophy.</title>
        <authorList>
            <person name="Li M.H."/>
            <person name="Liu K.W."/>
            <person name="Li Z."/>
            <person name="Lu H.C."/>
            <person name="Ye Q.L."/>
            <person name="Zhang D."/>
            <person name="Wang J.Y."/>
            <person name="Li Y.F."/>
            <person name="Zhong Z.M."/>
            <person name="Liu X."/>
            <person name="Yu X."/>
            <person name="Liu D.K."/>
            <person name="Tu X.D."/>
            <person name="Liu B."/>
            <person name="Hao Y."/>
            <person name="Liao X.Y."/>
            <person name="Jiang Y.T."/>
            <person name="Sun W.H."/>
            <person name="Chen J."/>
            <person name="Chen Y.Q."/>
            <person name="Ai Y."/>
            <person name="Zhai J.W."/>
            <person name="Wu S.S."/>
            <person name="Zhou Z."/>
            <person name="Hsiao Y.Y."/>
            <person name="Wu W.L."/>
            <person name="Chen Y.Y."/>
            <person name="Lin Y.F."/>
            <person name="Hsu J.L."/>
            <person name="Li C.Y."/>
            <person name="Wang Z.W."/>
            <person name="Zhao X."/>
            <person name="Zhong W.Y."/>
            <person name="Ma X.K."/>
            <person name="Ma L."/>
            <person name="Huang J."/>
            <person name="Chen G.Z."/>
            <person name="Huang M.Z."/>
            <person name="Huang L."/>
            <person name="Peng D.H."/>
            <person name="Luo Y.B."/>
            <person name="Zou S.Q."/>
            <person name="Chen S.P."/>
            <person name="Lan S."/>
            <person name="Tsai W.C."/>
            <person name="Van de Peer Y."/>
            <person name="Liu Z.J."/>
        </authorList>
    </citation>
    <scope>NUCLEOTIDE SEQUENCE [LARGE SCALE GENOMIC DNA]</scope>
    <source>
        <strain evidence="3">Lor287</strain>
    </source>
</reference>
<dbReference type="SMART" id="SM00546">
    <property type="entry name" value="CUE"/>
    <property type="match status" value="1"/>
</dbReference>
<name>A0AAP0B8H7_9ASPA</name>
<dbReference type="Gene3D" id="1.10.8.10">
    <property type="entry name" value="DNA helicase RuvA subunit, C-terminal domain"/>
    <property type="match status" value="1"/>
</dbReference>
<dbReference type="AlphaFoldDB" id="A0AAP0B8H7"/>
<feature type="region of interest" description="Disordered" evidence="1">
    <location>
        <begin position="760"/>
        <end position="821"/>
    </location>
</feature>
<dbReference type="InterPro" id="IPR041800">
    <property type="entry name" value="ASCC2_CUE"/>
</dbReference>
<protein>
    <recommendedName>
        <fullName evidence="2">CUE domain-containing protein</fullName>
    </recommendedName>
</protein>
<evidence type="ECO:0000313" key="3">
    <source>
        <dbReference type="EMBL" id="KAK8933549.1"/>
    </source>
</evidence>
<dbReference type="InterPro" id="IPR009060">
    <property type="entry name" value="UBA-like_sf"/>
</dbReference>
<dbReference type="Pfam" id="PF02845">
    <property type="entry name" value="CUE"/>
    <property type="match status" value="1"/>
</dbReference>
<feature type="region of interest" description="Disordered" evidence="1">
    <location>
        <begin position="620"/>
        <end position="642"/>
    </location>
</feature>
<evidence type="ECO:0000313" key="4">
    <source>
        <dbReference type="Proteomes" id="UP001418222"/>
    </source>
</evidence>
<feature type="region of interest" description="Disordered" evidence="1">
    <location>
        <begin position="1"/>
        <end position="80"/>
    </location>
</feature>
<gene>
    <name evidence="3" type="ORF">KSP39_PZI015261</name>
</gene>
<evidence type="ECO:0000259" key="2">
    <source>
        <dbReference type="PROSITE" id="PS51140"/>
    </source>
</evidence>
<feature type="domain" description="CUE" evidence="2">
    <location>
        <begin position="520"/>
        <end position="563"/>
    </location>
</feature>
<organism evidence="3 4">
    <name type="scientific">Platanthera zijinensis</name>
    <dbReference type="NCBI Taxonomy" id="2320716"/>
    <lineage>
        <taxon>Eukaryota</taxon>
        <taxon>Viridiplantae</taxon>
        <taxon>Streptophyta</taxon>
        <taxon>Embryophyta</taxon>
        <taxon>Tracheophyta</taxon>
        <taxon>Spermatophyta</taxon>
        <taxon>Magnoliopsida</taxon>
        <taxon>Liliopsida</taxon>
        <taxon>Asparagales</taxon>
        <taxon>Orchidaceae</taxon>
        <taxon>Orchidoideae</taxon>
        <taxon>Orchideae</taxon>
        <taxon>Orchidinae</taxon>
        <taxon>Platanthera</taxon>
    </lineage>
</organism>
<accession>A0AAP0B8H7</accession>
<feature type="compositionally biased region" description="Polar residues" evidence="1">
    <location>
        <begin position="776"/>
        <end position="786"/>
    </location>
</feature>
<feature type="compositionally biased region" description="Low complexity" evidence="1">
    <location>
        <begin position="29"/>
        <end position="42"/>
    </location>
</feature>
<keyword evidence="4" id="KW-1185">Reference proteome</keyword>
<feature type="compositionally biased region" description="Polar residues" evidence="1">
    <location>
        <begin position="686"/>
        <end position="700"/>
    </location>
</feature>
<dbReference type="SUPFAM" id="SSF46934">
    <property type="entry name" value="UBA-like"/>
    <property type="match status" value="1"/>
</dbReference>
<dbReference type="GO" id="GO:0043130">
    <property type="term" value="F:ubiquitin binding"/>
    <property type="evidence" value="ECO:0007669"/>
    <property type="project" value="InterPro"/>
</dbReference>
<dbReference type="PANTHER" id="PTHR21494:SF0">
    <property type="entry name" value="ACTIVATING SIGNAL COINTEGRATOR 1 COMPLEX SUBUNIT 2"/>
    <property type="match status" value="1"/>
</dbReference>
<sequence>MSAPQYRPRGSKGSFRPLPRYIPKNEIPSAATAASGTIASTATRERPASSGRKPIPPITTSLRSSAIAKTSSADNVHGGGNSSYVRYLPHDEAVASGLGADAGGLDAVESQAVVNLLNDELSSLLKMKPRDFWREVAKNESLHQFLDSYLQFRSRWYDFPHRGSRGMVAGVIVEEVDLCRRVFLVLYRISSNREPGVRAIDCLSVNDHTALLQEKKLLDLPKLLDICAIYGHENGELTKLLVANAIKAQPQFLDNLGGAVSHFISIVHTLHGRCNTSLELLASYGGGGSHRFMPLSKDFLEVLDFINDSISTFDAFADAYRPAALHFCLSFEISSGNGEILNTLARLHDSLIPSMLQGFLRASNVIEDKSGVIPDVVLSLKMLLTRIVKFGWKLLDFCYLHNELAYDDLLQSITKMFPASVEDPSIRGDILVQTLKEINGEAQFQVDDHDIGTFVENIEKNYRIFSRINSLCSQGWILLDQEQLQYLSRILRSSSSISTAPSVEISSRTNQLQKDEDAVLLDSKISQIKDLFPDYGKGFLMACLEVYNHDTEEVIQRILEGTLHQDLSSLNTSIEHIPPANQTSHKGKDKGKAVLVEPSLQVSAMPNRVYAGGSSTLQSSFGRYTRKSNDDKPDSEVLDSMPSKDAVRTAVLAAEIEYEDEYDDSFDDLGLSTVESGFEEPENLTDRMNSLSVKSSEPDQSSSSRWNSSKKPLFYVKDGKNYSYKVSGSVGVASAKEAAVWNQTQKELIHGLGRGGNLSLGAAQNLEDSDEEGDEQVSSPAENTSRAPVPGFRGRGGRRGGGNHHRKDRALKKHFSGLSGY</sequence>
<dbReference type="PROSITE" id="PS51140">
    <property type="entry name" value="CUE"/>
    <property type="match status" value="1"/>
</dbReference>
<comment type="caution">
    <text evidence="3">The sequence shown here is derived from an EMBL/GenBank/DDBJ whole genome shotgun (WGS) entry which is preliminary data.</text>
</comment>
<dbReference type="EMBL" id="JBBWWQ010000013">
    <property type="protein sequence ID" value="KAK8933549.1"/>
    <property type="molecule type" value="Genomic_DNA"/>
</dbReference>
<evidence type="ECO:0000256" key="1">
    <source>
        <dbReference type="SAM" id="MobiDB-lite"/>
    </source>
</evidence>
<feature type="region of interest" description="Disordered" evidence="1">
    <location>
        <begin position="676"/>
        <end position="708"/>
    </location>
</feature>
<dbReference type="CDD" id="cd14364">
    <property type="entry name" value="CUE_ASCC2"/>
    <property type="match status" value="1"/>
</dbReference>
<dbReference type="InterPro" id="IPR052586">
    <property type="entry name" value="ASCC2"/>
</dbReference>
<feature type="compositionally biased region" description="Polar residues" evidence="1">
    <location>
        <begin position="58"/>
        <end position="74"/>
    </location>
</feature>
<dbReference type="PANTHER" id="PTHR21494">
    <property type="entry name" value="ACTIVATING SIGNAL COINTEGRATOR 1 COMPLEX SUBUNIT 2 ASC-1 COMPLEX SUBUNIT P100"/>
    <property type="match status" value="1"/>
</dbReference>